<dbReference type="EMBL" id="JAGKQM010000018">
    <property type="protein sequence ID" value="KAH0865059.1"/>
    <property type="molecule type" value="Genomic_DNA"/>
</dbReference>
<keyword evidence="2" id="KW-1185">Reference proteome</keyword>
<dbReference type="Proteomes" id="UP000824890">
    <property type="component" value="Unassembled WGS sequence"/>
</dbReference>
<reference evidence="1 2" key="1">
    <citation type="submission" date="2021-05" db="EMBL/GenBank/DDBJ databases">
        <title>Genome Assembly of Synthetic Allotetraploid Brassica napus Reveals Homoeologous Exchanges between Subgenomes.</title>
        <authorList>
            <person name="Davis J.T."/>
        </authorList>
    </citation>
    <scope>NUCLEOTIDE SEQUENCE [LARGE SCALE GENOMIC DNA]</scope>
    <source>
        <strain evidence="2">cv. Da-Ae</strain>
        <tissue evidence="1">Seedling</tissue>
    </source>
</reference>
<accession>A0ABQ7YA46</accession>
<evidence type="ECO:0000313" key="2">
    <source>
        <dbReference type="Proteomes" id="UP000824890"/>
    </source>
</evidence>
<evidence type="ECO:0000313" key="1">
    <source>
        <dbReference type="EMBL" id="KAH0865059.1"/>
    </source>
</evidence>
<sequence length="153" mass="17485">MMFRLRHLRFSGSDVHGCRLKYLKRLSFSLTTPLIQSLNYTYLSYHSVPFIQSHHRRSLEWLAHLGDHKEAYMKNPSPYSALGSLSISFICRISSTPTNCSSRQIELVALCSGDMNQVCRGPGMSGMEFFRRSSMWTVRVLSLVHLLQVASLI</sequence>
<organism evidence="1 2">
    <name type="scientific">Brassica napus</name>
    <name type="common">Rape</name>
    <dbReference type="NCBI Taxonomy" id="3708"/>
    <lineage>
        <taxon>Eukaryota</taxon>
        <taxon>Viridiplantae</taxon>
        <taxon>Streptophyta</taxon>
        <taxon>Embryophyta</taxon>
        <taxon>Tracheophyta</taxon>
        <taxon>Spermatophyta</taxon>
        <taxon>Magnoliopsida</taxon>
        <taxon>eudicotyledons</taxon>
        <taxon>Gunneridae</taxon>
        <taxon>Pentapetalae</taxon>
        <taxon>rosids</taxon>
        <taxon>malvids</taxon>
        <taxon>Brassicales</taxon>
        <taxon>Brassicaceae</taxon>
        <taxon>Brassiceae</taxon>
        <taxon>Brassica</taxon>
    </lineage>
</organism>
<protein>
    <submittedName>
        <fullName evidence="1">Uncharacterized protein</fullName>
    </submittedName>
</protein>
<gene>
    <name evidence="1" type="ORF">HID58_082270</name>
</gene>
<proteinExistence type="predicted"/>
<comment type="caution">
    <text evidence="1">The sequence shown here is derived from an EMBL/GenBank/DDBJ whole genome shotgun (WGS) entry which is preliminary data.</text>
</comment>
<feature type="non-terminal residue" evidence="1">
    <location>
        <position position="153"/>
    </location>
</feature>
<name>A0ABQ7YA46_BRANA</name>